<dbReference type="RefSeq" id="XP_070457799.1">
    <property type="nucleotide sequence ID" value="XM_070601698.1"/>
</dbReference>
<sequence length="1404" mass="159099">MKPVKHQLAVSDKVVNVPELTNKKGRPSSPWSSKSKQKRKAKLVRDKLEPMVLRSPPTGESILRYALPIPSSKTDDFMSEEELIRKITEHLKMVVSTLEEAYGYSIQNGETPIVKPEQEGSTLSVGDDLSSFLICCSQFAAQLEEAVKEERNILESLFKWFQRQVNQMEEISKDQTISEAELPASGTTVTLSIAQLVSQVQKLEELKNRLKQQSKYSLKTMLSKPTDSEKPSDAVQRHEHVKQKIEEFIKTHSSEEVVDVSASEPQTSYSLPNRLNAMLKIFEKQSNMLTRAMNDQSLLEAKYKQMQSDFQVLSEEKLLLENELQKLKDTEKTKPTHDRIKKTGKMEKKKDRGKPENSEEDKPVVQELKTKEELLQVQKVAHALESENKILQEKLKQALQEAERAKHQVDYFLNQGKKLVTSEGKTKTTMEMDNSKIKVKGENSLEKETGKALVADANRQRTSDKIQEHQQISVVQNGSPTEKSSEKKRASPAISDLSQILKSQDGSAFSKNANEVFADEDPSHILSSKTHDKSFARVLSSSETQDSLPSRTSIKEIQNSPSARTLLQGSETVTAPFISPTVVIKRKPMGSDISKADVLEEKLQSNIEKQTSQEATEFQAHDGESTENLILENEAVSNTDMQMLKAAARMKRRNAFLIIQEKDSIAVEDQLPEDIALVLRSQFQAKNFEATGNESSDTHDEVPDEKLMLAHQDSVSKTQMQIKKQGTPTEERFNTDGKVPDEKLMQENQNLVPKTQLQVQKQRTLRREELTTQDEVPDENRMLEHQDSMSESEIQMKKQRTHKMESLTTHDDIPDRNLMLEHQDSVSKLQMQVKKQMTSTGEEHNTLDEVSDETLMPKHQDSVSTQVQLKKQKTSIGELLNTHFGVPDENLMIEPQDSVSKLQKPVEKQITSRRGRRHTYMGEQDENLIFLKQDSVSNLQMQVKKQIISRGERRNTFPPENQKNNMISVENLFPEEEVLFSRNQSQTKKFGATREKNLHVEEVLDENLLPEDKVALSKSQSQTKKLGAVKMETLSNQDVDELSGGNFALKDLELATGYKDQIQTNGVSQSQRLRVKNEVASELPDTAENLPAINPSTSDLILQLDLNKVLETDVEYLKDVIGRRMLMGEMQMQAKSLPETDTKHFPDVTGRGTIKEEIKTQSKSRSGNNMEHSKDTIRRGITKGELKTQPTNLPETDTKWFSDIIGRGIIKGEIKTQSKSHLETDRERLTDTVGREKLIGEMTQLKGRPDMNLLKTRYLSTEDQDVFTKYIGQSKFSTNAVNFSPLDNQGINLFKNKNILSPQQEDFSTRHITANKFPTNVINLSPFAQKEETSKSFAPYMSELPKAVHRRSRAESRIYKAIPLPSPETSGHPKDSILNKINVKHTNALPAVTSIARKSIYKGK</sequence>
<keyword evidence="1" id="KW-0175">Coiled coil</keyword>
<gene>
    <name evidence="4" type="primary">CCDC7</name>
</gene>
<feature type="region of interest" description="Disordered" evidence="2">
    <location>
        <begin position="432"/>
        <end position="495"/>
    </location>
</feature>
<dbReference type="InterPro" id="IPR029272">
    <property type="entry name" value="CCDC7"/>
</dbReference>
<feature type="compositionally biased region" description="Basic and acidic residues" evidence="2">
    <location>
        <begin position="432"/>
        <end position="450"/>
    </location>
</feature>
<dbReference type="PANTHER" id="PTHR22035">
    <property type="entry name" value="COILED-COIL DOMAIN-CONTAINING PROTEIN 7"/>
    <property type="match status" value="1"/>
</dbReference>
<feature type="region of interest" description="Disordered" evidence="2">
    <location>
        <begin position="329"/>
        <end position="365"/>
    </location>
</feature>
<feature type="compositionally biased region" description="Basic and acidic residues" evidence="2">
    <location>
        <begin position="344"/>
        <end position="365"/>
    </location>
</feature>
<evidence type="ECO:0000256" key="1">
    <source>
        <dbReference type="SAM" id="Coils"/>
    </source>
</evidence>
<evidence type="ECO:0000313" key="3">
    <source>
        <dbReference type="Proteomes" id="UP001652662"/>
    </source>
</evidence>
<evidence type="ECO:0000313" key="4">
    <source>
        <dbReference type="RefSeq" id="XP_070457799.1"/>
    </source>
</evidence>
<feature type="compositionally biased region" description="Basic and acidic residues" evidence="2">
    <location>
        <begin position="329"/>
        <end position="338"/>
    </location>
</feature>
<dbReference type="PANTHER" id="PTHR22035:SF4">
    <property type="entry name" value="COILED-COIL DOMAIN-CONTAINING PROTEIN 7"/>
    <property type="match status" value="1"/>
</dbReference>
<dbReference type="Proteomes" id="UP001652662">
    <property type="component" value="Chromosome 30"/>
</dbReference>
<feature type="compositionally biased region" description="Polar residues" evidence="2">
    <location>
        <begin position="469"/>
        <end position="482"/>
    </location>
</feature>
<feature type="compositionally biased region" description="Basic and acidic residues" evidence="2">
    <location>
        <begin position="458"/>
        <end position="468"/>
    </location>
</feature>
<keyword evidence="3" id="KW-1185">Reference proteome</keyword>
<protein>
    <submittedName>
        <fullName evidence="4">Coiled-coil domain-containing protein 7 isoform X1</fullName>
    </submittedName>
</protein>
<dbReference type="GeneID" id="103561880"/>
<feature type="coiled-coil region" evidence="1">
    <location>
        <begin position="374"/>
        <end position="415"/>
    </location>
</feature>
<organism evidence="3 4">
    <name type="scientific">Equus przewalskii</name>
    <name type="common">Przewalski's horse</name>
    <name type="synonym">Equus caballus przewalskii</name>
    <dbReference type="NCBI Taxonomy" id="9798"/>
    <lineage>
        <taxon>Eukaryota</taxon>
        <taxon>Metazoa</taxon>
        <taxon>Chordata</taxon>
        <taxon>Craniata</taxon>
        <taxon>Vertebrata</taxon>
        <taxon>Euteleostomi</taxon>
        <taxon>Mammalia</taxon>
        <taxon>Eutheria</taxon>
        <taxon>Laurasiatheria</taxon>
        <taxon>Perissodactyla</taxon>
        <taxon>Equidae</taxon>
        <taxon>Equus</taxon>
    </lineage>
</organism>
<feature type="region of interest" description="Disordered" evidence="2">
    <location>
        <begin position="714"/>
        <end position="737"/>
    </location>
</feature>
<evidence type="ECO:0000256" key="2">
    <source>
        <dbReference type="SAM" id="MobiDB-lite"/>
    </source>
</evidence>
<accession>A0ABM4MYN5</accession>
<name>A0ABM4MYN5_EQUPR</name>
<proteinExistence type="predicted"/>
<reference evidence="4" key="1">
    <citation type="submission" date="2025-08" db="UniProtKB">
        <authorList>
            <consortium name="RefSeq"/>
        </authorList>
    </citation>
    <scope>IDENTIFICATION</scope>
    <source>
        <tissue evidence="4">Blood</tissue>
    </source>
</reference>
<feature type="region of interest" description="Disordered" evidence="2">
    <location>
        <begin position="15"/>
        <end position="43"/>
    </location>
</feature>
<feature type="compositionally biased region" description="Polar residues" evidence="2">
    <location>
        <begin position="714"/>
        <end position="728"/>
    </location>
</feature>
<dbReference type="Pfam" id="PF15368">
    <property type="entry name" value="BioT2"/>
    <property type="match status" value="1"/>
</dbReference>